<reference evidence="2 3" key="1">
    <citation type="journal article" date="2023" name="Int. J. Mol. Sci.">
        <title>De Novo Assembly and Annotation of 11 Diverse Shrub Willow (Salix) Genomes Reveals Novel Gene Organization in Sex-Linked Regions.</title>
        <authorList>
            <person name="Hyden B."/>
            <person name="Feng K."/>
            <person name="Yates T.B."/>
            <person name="Jawdy S."/>
            <person name="Cereghino C."/>
            <person name="Smart L.B."/>
            <person name="Muchero W."/>
        </authorList>
    </citation>
    <scope>NUCLEOTIDE SEQUENCE [LARGE SCALE GENOMIC DNA]</scope>
    <source>
        <tissue evidence="2">Shoot tip</tissue>
    </source>
</reference>
<dbReference type="InterPro" id="IPR008183">
    <property type="entry name" value="Aldose_1/G6P_1-epimerase"/>
</dbReference>
<dbReference type="Pfam" id="PF01263">
    <property type="entry name" value="Aldose_epim"/>
    <property type="match status" value="1"/>
</dbReference>
<evidence type="ECO:0000313" key="2">
    <source>
        <dbReference type="EMBL" id="KAJ6434158.1"/>
    </source>
</evidence>
<dbReference type="GO" id="GO:0006006">
    <property type="term" value="P:glucose metabolic process"/>
    <property type="evidence" value="ECO:0007669"/>
    <property type="project" value="TreeGrafter"/>
</dbReference>
<dbReference type="AlphaFoldDB" id="A0AAD6PMW4"/>
<organism evidence="2 3">
    <name type="scientific">Salix udensis</name>
    <dbReference type="NCBI Taxonomy" id="889485"/>
    <lineage>
        <taxon>Eukaryota</taxon>
        <taxon>Viridiplantae</taxon>
        <taxon>Streptophyta</taxon>
        <taxon>Embryophyta</taxon>
        <taxon>Tracheophyta</taxon>
        <taxon>Spermatophyta</taxon>
        <taxon>Magnoliopsida</taxon>
        <taxon>eudicotyledons</taxon>
        <taxon>Gunneridae</taxon>
        <taxon>Pentapetalae</taxon>
        <taxon>rosids</taxon>
        <taxon>fabids</taxon>
        <taxon>Malpighiales</taxon>
        <taxon>Salicaceae</taxon>
        <taxon>Saliceae</taxon>
        <taxon>Salix</taxon>
    </lineage>
</organism>
<feature type="region of interest" description="Disordered" evidence="1">
    <location>
        <begin position="104"/>
        <end position="126"/>
    </location>
</feature>
<gene>
    <name evidence="2" type="ORF">OIU84_017802</name>
</gene>
<dbReference type="GO" id="GO:0004034">
    <property type="term" value="F:aldose 1-epimerase activity"/>
    <property type="evidence" value="ECO:0007669"/>
    <property type="project" value="TreeGrafter"/>
</dbReference>
<dbReference type="Proteomes" id="UP001162972">
    <property type="component" value="Chromosome 13"/>
</dbReference>
<sequence length="126" mass="14023">MPVSNPDPFDFLKPKAIGSRIKQLPKGYDLNYALDGARGLKIWKAAVVQDKNSGIEMELSTNAPGLQFYTGNMIMDVKGKDGAVYKAHTGLCLETQWYKAHAALTGEDDSRDERRGRFGEEKDENN</sequence>
<accession>A0AAD6PMW4</accession>
<dbReference type="GO" id="GO:0030246">
    <property type="term" value="F:carbohydrate binding"/>
    <property type="evidence" value="ECO:0007669"/>
    <property type="project" value="InterPro"/>
</dbReference>
<dbReference type="EMBL" id="JAPFFJ010000002">
    <property type="protein sequence ID" value="KAJ6434158.1"/>
    <property type="molecule type" value="Genomic_DNA"/>
</dbReference>
<dbReference type="SUPFAM" id="SSF74650">
    <property type="entry name" value="Galactose mutarotase-like"/>
    <property type="match status" value="1"/>
</dbReference>
<evidence type="ECO:0000256" key="1">
    <source>
        <dbReference type="SAM" id="MobiDB-lite"/>
    </source>
</evidence>
<dbReference type="GO" id="GO:0033499">
    <property type="term" value="P:galactose catabolic process via UDP-galactose, Leloir pathway"/>
    <property type="evidence" value="ECO:0007669"/>
    <property type="project" value="TreeGrafter"/>
</dbReference>
<dbReference type="InterPro" id="IPR014718">
    <property type="entry name" value="GH-type_carb-bd"/>
</dbReference>
<dbReference type="PANTHER" id="PTHR10091:SF44">
    <property type="entry name" value="ALDOSE 1-EPIMERASE"/>
    <property type="match status" value="1"/>
</dbReference>
<dbReference type="PANTHER" id="PTHR10091">
    <property type="entry name" value="ALDOSE-1-EPIMERASE"/>
    <property type="match status" value="1"/>
</dbReference>
<dbReference type="Gene3D" id="2.70.98.10">
    <property type="match status" value="1"/>
</dbReference>
<protein>
    <submittedName>
        <fullName evidence="2">Uncharacterized protein</fullName>
    </submittedName>
</protein>
<keyword evidence="3" id="KW-1185">Reference proteome</keyword>
<proteinExistence type="predicted"/>
<feature type="compositionally biased region" description="Basic and acidic residues" evidence="1">
    <location>
        <begin position="111"/>
        <end position="126"/>
    </location>
</feature>
<dbReference type="InterPro" id="IPR011013">
    <property type="entry name" value="Gal_mutarotase_sf_dom"/>
</dbReference>
<evidence type="ECO:0000313" key="3">
    <source>
        <dbReference type="Proteomes" id="UP001162972"/>
    </source>
</evidence>
<comment type="caution">
    <text evidence="2">The sequence shown here is derived from an EMBL/GenBank/DDBJ whole genome shotgun (WGS) entry which is preliminary data.</text>
</comment>
<name>A0AAD6PMW4_9ROSI</name>